<proteinExistence type="predicted"/>
<evidence type="ECO:0000313" key="2">
    <source>
        <dbReference type="EMBL" id="PSF34484.1"/>
    </source>
</evidence>
<dbReference type="EMBL" id="PXOH01000026">
    <property type="protein sequence ID" value="PSF34484.1"/>
    <property type="molecule type" value="Genomic_DNA"/>
</dbReference>
<dbReference type="AlphaFoldDB" id="A0A2T1LTV3"/>
<accession>A0A2T1LTV3</accession>
<feature type="compositionally biased region" description="Polar residues" evidence="1">
    <location>
        <begin position="17"/>
        <end position="28"/>
    </location>
</feature>
<comment type="caution">
    <text evidence="2">The sequence shown here is derived from an EMBL/GenBank/DDBJ whole genome shotgun (WGS) entry which is preliminary data.</text>
</comment>
<evidence type="ECO:0000256" key="1">
    <source>
        <dbReference type="SAM" id="MobiDB-lite"/>
    </source>
</evidence>
<feature type="region of interest" description="Disordered" evidence="1">
    <location>
        <begin position="1"/>
        <end position="55"/>
    </location>
</feature>
<evidence type="ECO:0000313" key="3">
    <source>
        <dbReference type="Proteomes" id="UP000239001"/>
    </source>
</evidence>
<feature type="compositionally biased region" description="Basic and acidic residues" evidence="1">
    <location>
        <begin position="130"/>
        <end position="139"/>
    </location>
</feature>
<reference evidence="2 3" key="2">
    <citation type="submission" date="2018-03" db="EMBL/GenBank/DDBJ databases">
        <authorList>
            <person name="Keele B.F."/>
        </authorList>
    </citation>
    <scope>NUCLEOTIDE SEQUENCE [LARGE SCALE GENOMIC DNA]</scope>
    <source>
        <strain evidence="2 3">CCALA 016</strain>
    </source>
</reference>
<keyword evidence="3" id="KW-1185">Reference proteome</keyword>
<feature type="compositionally biased region" description="Basic and acidic residues" evidence="1">
    <location>
        <begin position="1"/>
        <end position="15"/>
    </location>
</feature>
<protein>
    <submittedName>
        <fullName evidence="2">Uncharacterized protein</fullName>
    </submittedName>
</protein>
<feature type="region of interest" description="Disordered" evidence="1">
    <location>
        <begin position="130"/>
        <end position="150"/>
    </location>
</feature>
<dbReference type="RefSeq" id="WP_106458467.1">
    <property type="nucleotide sequence ID" value="NZ_PXOH01000026.1"/>
</dbReference>
<reference evidence="2 3" key="1">
    <citation type="submission" date="2018-03" db="EMBL/GenBank/DDBJ databases">
        <title>The ancient ancestry and fast evolution of plastids.</title>
        <authorList>
            <person name="Moore K.R."/>
            <person name="Magnabosco C."/>
            <person name="Momper L."/>
            <person name="Gold D.A."/>
            <person name="Bosak T."/>
            <person name="Fournier G.P."/>
        </authorList>
    </citation>
    <scope>NUCLEOTIDE SEQUENCE [LARGE SCALE GENOMIC DNA]</scope>
    <source>
        <strain evidence="2 3">CCALA 016</strain>
    </source>
</reference>
<dbReference type="Proteomes" id="UP000239001">
    <property type="component" value="Unassembled WGS sequence"/>
</dbReference>
<gene>
    <name evidence="2" type="ORF">C7H19_18825</name>
</gene>
<sequence length="185" mass="21393">MKKKLSDLLREEVAKENPTTEGETPTAKTSRRRNTTPEPESVTPPHTTEIEESPDIKLELEKQQNLVKTLQEQVKEKQALETEIKEINQQLEQQLQEKQTLSNQLSEAQTQIEDQKKLIEKLYAQLMEKQEEQSLKFEPEPEPEPEPPKAAIVQNFRRSSNYVERLIAPNGSSRTLSDEVIGWFD</sequence>
<name>A0A2T1LTV3_9CHRO</name>
<organism evidence="2 3">
    <name type="scientific">Aphanothece hegewaldii CCALA 016</name>
    <dbReference type="NCBI Taxonomy" id="2107694"/>
    <lineage>
        <taxon>Bacteria</taxon>
        <taxon>Bacillati</taxon>
        <taxon>Cyanobacteriota</taxon>
        <taxon>Cyanophyceae</taxon>
        <taxon>Oscillatoriophycideae</taxon>
        <taxon>Chroococcales</taxon>
        <taxon>Aphanothecaceae</taxon>
        <taxon>Aphanothece</taxon>
    </lineage>
</organism>